<organism evidence="1 2">
    <name type="scientific">Paractinoplanes toevensis</name>
    <dbReference type="NCBI Taxonomy" id="571911"/>
    <lineage>
        <taxon>Bacteria</taxon>
        <taxon>Bacillati</taxon>
        <taxon>Actinomycetota</taxon>
        <taxon>Actinomycetes</taxon>
        <taxon>Micromonosporales</taxon>
        <taxon>Micromonosporaceae</taxon>
        <taxon>Paractinoplanes</taxon>
    </lineage>
</organism>
<accession>A0A919WC48</accession>
<reference evidence="1 2" key="1">
    <citation type="submission" date="2021-03" db="EMBL/GenBank/DDBJ databases">
        <title>Whole genome shotgun sequence of Actinoplanes toevensis NBRC 105298.</title>
        <authorList>
            <person name="Komaki H."/>
            <person name="Tamura T."/>
        </authorList>
    </citation>
    <scope>NUCLEOTIDE SEQUENCE [LARGE SCALE GENOMIC DNA]</scope>
    <source>
        <strain evidence="1 2">NBRC 105298</strain>
    </source>
</reference>
<gene>
    <name evidence="1" type="ORF">Ato02nite_091510</name>
</gene>
<evidence type="ECO:0000313" key="1">
    <source>
        <dbReference type="EMBL" id="GIM97358.1"/>
    </source>
</evidence>
<protein>
    <submittedName>
        <fullName evidence="1">Uncharacterized protein</fullName>
    </submittedName>
</protein>
<dbReference type="AlphaFoldDB" id="A0A919WC48"/>
<dbReference type="Proteomes" id="UP000677082">
    <property type="component" value="Unassembled WGS sequence"/>
</dbReference>
<comment type="caution">
    <text evidence="1">The sequence shown here is derived from an EMBL/GenBank/DDBJ whole genome shotgun (WGS) entry which is preliminary data.</text>
</comment>
<dbReference type="RefSeq" id="WP_213013000.1">
    <property type="nucleotide sequence ID" value="NZ_BOQN01000143.1"/>
</dbReference>
<sequence>MNGVALHAPRFVLGDLLLTRLTRHRATAALVKVANAAGLLPAVWHLFRR</sequence>
<dbReference type="EMBL" id="BOQN01000143">
    <property type="protein sequence ID" value="GIM97358.1"/>
    <property type="molecule type" value="Genomic_DNA"/>
</dbReference>
<evidence type="ECO:0000313" key="2">
    <source>
        <dbReference type="Proteomes" id="UP000677082"/>
    </source>
</evidence>
<keyword evidence="2" id="KW-1185">Reference proteome</keyword>
<name>A0A919WC48_9ACTN</name>
<proteinExistence type="predicted"/>